<dbReference type="PANTHER" id="PTHR11476">
    <property type="entry name" value="HISTIDYL-TRNA SYNTHETASE"/>
    <property type="match status" value="1"/>
</dbReference>
<evidence type="ECO:0000313" key="4">
    <source>
        <dbReference type="Proteomes" id="UP000246991"/>
    </source>
</evidence>
<organism evidence="3 4">
    <name type="scientific">Tuber magnatum</name>
    <name type="common">white Piedmont truffle</name>
    <dbReference type="NCBI Taxonomy" id="42249"/>
    <lineage>
        <taxon>Eukaryota</taxon>
        <taxon>Fungi</taxon>
        <taxon>Dikarya</taxon>
        <taxon>Ascomycota</taxon>
        <taxon>Pezizomycotina</taxon>
        <taxon>Pezizomycetes</taxon>
        <taxon>Pezizales</taxon>
        <taxon>Tuberaceae</taxon>
        <taxon>Tuber</taxon>
    </lineage>
</organism>
<dbReference type="OrthoDB" id="5322529at2759"/>
<dbReference type="InterPro" id="IPR045864">
    <property type="entry name" value="aa-tRNA-synth_II/BPL/LPL"/>
</dbReference>
<dbReference type="AlphaFoldDB" id="A0A317ST72"/>
<dbReference type="GO" id="GO:0032543">
    <property type="term" value="P:mitochondrial translation"/>
    <property type="evidence" value="ECO:0007669"/>
    <property type="project" value="TreeGrafter"/>
</dbReference>
<reference evidence="3 4" key="1">
    <citation type="submission" date="2018-03" db="EMBL/GenBank/DDBJ databases">
        <title>Genomes of Pezizomycetes fungi and the evolution of truffles.</title>
        <authorList>
            <person name="Murat C."/>
            <person name="Payen T."/>
            <person name="Noel B."/>
            <person name="Kuo A."/>
            <person name="Martin F.M."/>
        </authorList>
    </citation>
    <scope>NUCLEOTIDE SEQUENCE [LARGE SCALE GENOMIC DNA]</scope>
    <source>
        <strain evidence="3">091103-1</strain>
    </source>
</reference>
<feature type="region of interest" description="Disordered" evidence="2">
    <location>
        <begin position="425"/>
        <end position="446"/>
    </location>
</feature>
<dbReference type="Proteomes" id="UP000246991">
    <property type="component" value="Unassembled WGS sequence"/>
</dbReference>
<dbReference type="GO" id="GO:0005739">
    <property type="term" value="C:mitochondrion"/>
    <property type="evidence" value="ECO:0007669"/>
    <property type="project" value="TreeGrafter"/>
</dbReference>
<gene>
    <name evidence="3" type="ORF">C7212DRAFT_351103</name>
</gene>
<dbReference type="SUPFAM" id="SSF55681">
    <property type="entry name" value="Class II aaRS and biotin synthetases"/>
    <property type="match status" value="1"/>
</dbReference>
<keyword evidence="1" id="KW-0175">Coiled coil</keyword>
<feature type="coiled-coil region" evidence="1">
    <location>
        <begin position="467"/>
        <end position="494"/>
    </location>
</feature>
<keyword evidence="4" id="KW-1185">Reference proteome</keyword>
<sequence>MDTTDNGEFVMKAPRGTRDWFGKDIIIRDKIISSMVEVFKRHGAATIDIPVFELLNPTISGQDKSPICKLADQGGQLSALRYFPRRLAHEMAGATRHLVTDGSGRSVVEERMRCHFGVVGVSDGLLAEAEVLRVTMEILDGLKLGAYTIKIKHSLILRGILEVCQVPDKLLRGLAGAINNISKKSLDEVYLEMTADLGIRKAMADKLGSYVAKTGGTHLLYDLLLDEELTKNATFSKGINEMKNFFDFLEIFGVMPKIAVDLSLAGPDFLDLGLVCEVVTPPHPIKSTGKTIDSAEIASGAGCFRRNGHLHKATFPITVIEFELEDIFEIIQARFPADKVRETEVDAYVMAVDGGFLMERLQAEFLYNEMPEPTSRFAVVLSEEEIKEGKVKIKEVSNPRDRGLDVDIDNVGLVLGKVIKESRECASDRGGAGTEEEGNGDRNFRERMDTVRAQGGNVEMEGVNFEMDFARIKVKDAEIQLEGAKIDMKKVRVEIRGSKKR</sequence>
<dbReference type="GO" id="GO:0004821">
    <property type="term" value="F:histidine-tRNA ligase activity"/>
    <property type="evidence" value="ECO:0007669"/>
    <property type="project" value="TreeGrafter"/>
</dbReference>
<dbReference type="GO" id="GO:0005829">
    <property type="term" value="C:cytosol"/>
    <property type="evidence" value="ECO:0007669"/>
    <property type="project" value="TreeGrafter"/>
</dbReference>
<dbReference type="PANTHER" id="PTHR11476:SF7">
    <property type="entry name" value="HISTIDINE--TRNA LIGASE"/>
    <property type="match status" value="1"/>
</dbReference>
<comment type="caution">
    <text evidence="3">The sequence shown here is derived from an EMBL/GenBank/DDBJ whole genome shotgun (WGS) entry which is preliminary data.</text>
</comment>
<evidence type="ECO:0000256" key="2">
    <source>
        <dbReference type="SAM" id="MobiDB-lite"/>
    </source>
</evidence>
<protein>
    <submittedName>
        <fullName evidence="3">Class II aaRS and biotin synthetase</fullName>
    </submittedName>
</protein>
<dbReference type="EMBL" id="PYWC01000021">
    <property type="protein sequence ID" value="PWW77603.1"/>
    <property type="molecule type" value="Genomic_DNA"/>
</dbReference>
<accession>A0A317ST72</accession>
<dbReference type="GO" id="GO:0006427">
    <property type="term" value="P:histidyl-tRNA aminoacylation"/>
    <property type="evidence" value="ECO:0007669"/>
    <property type="project" value="TreeGrafter"/>
</dbReference>
<dbReference type="GO" id="GO:0003723">
    <property type="term" value="F:RNA binding"/>
    <property type="evidence" value="ECO:0007669"/>
    <property type="project" value="TreeGrafter"/>
</dbReference>
<name>A0A317ST72_9PEZI</name>
<dbReference type="STRING" id="42249.A0A317ST72"/>
<evidence type="ECO:0000256" key="1">
    <source>
        <dbReference type="SAM" id="Coils"/>
    </source>
</evidence>
<proteinExistence type="predicted"/>
<dbReference type="Gene3D" id="3.30.930.10">
    <property type="entry name" value="Bira Bifunctional Protein, Domain 2"/>
    <property type="match status" value="2"/>
</dbReference>
<evidence type="ECO:0000313" key="3">
    <source>
        <dbReference type="EMBL" id="PWW77603.1"/>
    </source>
</evidence>